<evidence type="ECO:0000313" key="3">
    <source>
        <dbReference type="Proteomes" id="UP001201449"/>
    </source>
</evidence>
<evidence type="ECO:0008006" key="4">
    <source>
        <dbReference type="Google" id="ProtNLM"/>
    </source>
</evidence>
<accession>A0ABS9BWM1</accession>
<dbReference type="EMBL" id="JAKEVZ010000008">
    <property type="protein sequence ID" value="MCF1751842.1"/>
    <property type="molecule type" value="Genomic_DNA"/>
</dbReference>
<feature type="transmembrane region" description="Helical" evidence="1">
    <location>
        <begin position="50"/>
        <end position="69"/>
    </location>
</feature>
<feature type="transmembrane region" description="Helical" evidence="1">
    <location>
        <begin position="76"/>
        <end position="95"/>
    </location>
</feature>
<protein>
    <recommendedName>
        <fullName evidence="4">DUF4345 domain-containing protein</fullName>
    </recommendedName>
</protein>
<comment type="caution">
    <text evidence="2">The sequence shown here is derived from an EMBL/GenBank/DDBJ whole genome shotgun (WGS) entry which is preliminary data.</text>
</comment>
<proteinExistence type="predicted"/>
<keyword evidence="1" id="KW-0812">Transmembrane</keyword>
<keyword evidence="1" id="KW-1133">Transmembrane helix</keyword>
<feature type="transmembrane region" description="Helical" evidence="1">
    <location>
        <begin position="107"/>
        <end position="124"/>
    </location>
</feature>
<name>A0ABS9BWM1_9BACT</name>
<keyword evidence="3" id="KW-1185">Reference proteome</keyword>
<sequence>MRWFFTNFKWIMLICGLLTCTMFLGLFSPETSLRANFGEQLTTGTENIVVRGWSALIGLMGIMLIYGAFKPSVRDFSLVIVGISKSIFIALAILFGNEYLSFDLGRAVVVDTVMIALFAIYLILSKKTYAPPPLPTGI</sequence>
<dbReference type="Proteomes" id="UP001201449">
    <property type="component" value="Unassembled WGS sequence"/>
</dbReference>
<evidence type="ECO:0000313" key="2">
    <source>
        <dbReference type="EMBL" id="MCF1751842.1"/>
    </source>
</evidence>
<organism evidence="2 3">
    <name type="scientific">Mariniradius sediminis</name>
    <dbReference type="NCBI Taxonomy" id="2909237"/>
    <lineage>
        <taxon>Bacteria</taxon>
        <taxon>Pseudomonadati</taxon>
        <taxon>Bacteroidota</taxon>
        <taxon>Cytophagia</taxon>
        <taxon>Cytophagales</taxon>
        <taxon>Cyclobacteriaceae</taxon>
        <taxon>Mariniradius</taxon>
    </lineage>
</organism>
<keyword evidence="1" id="KW-0472">Membrane</keyword>
<reference evidence="2 3" key="1">
    <citation type="submission" date="2022-01" db="EMBL/GenBank/DDBJ databases">
        <title>Mariniradius saccharolyticus sp. nov., isolated from sediment of a river.</title>
        <authorList>
            <person name="Liu H."/>
        </authorList>
    </citation>
    <scope>NUCLEOTIDE SEQUENCE [LARGE SCALE GENOMIC DNA]</scope>
    <source>
        <strain evidence="2 3">RY-2</strain>
    </source>
</reference>
<evidence type="ECO:0000256" key="1">
    <source>
        <dbReference type="SAM" id="Phobius"/>
    </source>
</evidence>
<gene>
    <name evidence="2" type="ORF">L0U89_12245</name>
</gene>
<dbReference type="RefSeq" id="WP_234861784.1">
    <property type="nucleotide sequence ID" value="NZ_JAKEVZ010000008.1"/>
</dbReference>